<reference evidence="3" key="1">
    <citation type="journal article" date="2019" name="Int. J. Syst. Evol. Microbiol.">
        <title>The Global Catalogue of Microorganisms (GCM) 10K type strain sequencing project: providing services to taxonomists for standard genome sequencing and annotation.</title>
        <authorList>
            <consortium name="The Broad Institute Genomics Platform"/>
            <consortium name="The Broad Institute Genome Sequencing Center for Infectious Disease"/>
            <person name="Wu L."/>
            <person name="Ma J."/>
        </authorList>
    </citation>
    <scope>NUCLEOTIDE SEQUENCE [LARGE SCALE GENOMIC DNA]</scope>
    <source>
        <strain evidence="3">JCM 17688</strain>
    </source>
</reference>
<dbReference type="Pfam" id="PF13460">
    <property type="entry name" value="NAD_binding_10"/>
    <property type="match status" value="1"/>
</dbReference>
<gene>
    <name evidence="2" type="ORF">GCM10023147_26720</name>
</gene>
<evidence type="ECO:0000313" key="2">
    <source>
        <dbReference type="EMBL" id="GAA4394539.1"/>
    </source>
</evidence>
<dbReference type="RefSeq" id="WP_344996494.1">
    <property type="nucleotide sequence ID" value="NZ_BAABFR010000038.1"/>
</dbReference>
<comment type="caution">
    <text evidence="2">The sequence shown here is derived from an EMBL/GenBank/DDBJ whole genome shotgun (WGS) entry which is preliminary data.</text>
</comment>
<dbReference type="InterPro" id="IPR036291">
    <property type="entry name" value="NAD(P)-bd_dom_sf"/>
</dbReference>
<dbReference type="Gene3D" id="3.40.50.720">
    <property type="entry name" value="NAD(P)-binding Rossmann-like Domain"/>
    <property type="match status" value="1"/>
</dbReference>
<proteinExistence type="predicted"/>
<dbReference type="PANTHER" id="PTHR47129">
    <property type="entry name" value="QUINONE OXIDOREDUCTASE 2"/>
    <property type="match status" value="1"/>
</dbReference>
<sequence length="284" mass="30209">MSIAVTGGNGEFGRAVLAQLRDRTRESIVTTVRDVAKADKLPGIDYRAGDFDYPDALRGSLVGVDTVLVNATFFGPDPSLRLPRVTAAIGAATEAGVERIVLTSWPRLETSTMPSVQNYRALERTVQAAGPSWTILRLNIGMADALARDVVWGRQMGELVAPARDASAAPAAIPDLAAATAIALVDRRRDGDTLELTGPQDLDWTDLADAAGVPFRAVSDEDYTAYLTENFGFPPETTALLTALYADFREGRSSATGTLPDLLGRPAVPGIEAVRARVALFPAQ</sequence>
<dbReference type="SUPFAM" id="SSF51735">
    <property type="entry name" value="NAD(P)-binding Rossmann-fold domains"/>
    <property type="match status" value="1"/>
</dbReference>
<feature type="domain" description="NAD(P)-binding" evidence="1">
    <location>
        <begin position="7"/>
        <end position="139"/>
    </location>
</feature>
<evidence type="ECO:0000259" key="1">
    <source>
        <dbReference type="Pfam" id="PF13460"/>
    </source>
</evidence>
<evidence type="ECO:0000313" key="3">
    <source>
        <dbReference type="Proteomes" id="UP001500635"/>
    </source>
</evidence>
<dbReference type="InterPro" id="IPR052718">
    <property type="entry name" value="NmrA-type_oxidoreductase"/>
</dbReference>
<organism evidence="2 3">
    <name type="scientific">Tsukamurella soli</name>
    <dbReference type="NCBI Taxonomy" id="644556"/>
    <lineage>
        <taxon>Bacteria</taxon>
        <taxon>Bacillati</taxon>
        <taxon>Actinomycetota</taxon>
        <taxon>Actinomycetes</taxon>
        <taxon>Mycobacteriales</taxon>
        <taxon>Tsukamurellaceae</taxon>
        <taxon>Tsukamurella</taxon>
    </lineage>
</organism>
<dbReference type="EMBL" id="BAABFR010000038">
    <property type="protein sequence ID" value="GAA4394539.1"/>
    <property type="molecule type" value="Genomic_DNA"/>
</dbReference>
<dbReference type="InterPro" id="IPR016040">
    <property type="entry name" value="NAD(P)-bd_dom"/>
</dbReference>
<accession>A0ABP8JQB0</accession>
<dbReference type="Proteomes" id="UP001500635">
    <property type="component" value="Unassembled WGS sequence"/>
</dbReference>
<keyword evidence="3" id="KW-1185">Reference proteome</keyword>
<dbReference type="PANTHER" id="PTHR47129:SF1">
    <property type="entry name" value="NMRA-LIKE DOMAIN-CONTAINING PROTEIN"/>
    <property type="match status" value="1"/>
</dbReference>
<name>A0ABP8JQB0_9ACTN</name>
<protein>
    <submittedName>
        <fullName evidence="2">SDR family oxidoreductase</fullName>
    </submittedName>
</protein>
<dbReference type="Gene3D" id="3.90.25.10">
    <property type="entry name" value="UDP-galactose 4-epimerase, domain 1"/>
    <property type="match status" value="1"/>
</dbReference>